<dbReference type="Gene3D" id="2.60.120.200">
    <property type="match status" value="1"/>
</dbReference>
<evidence type="ECO:0008006" key="3">
    <source>
        <dbReference type="Google" id="ProtNLM"/>
    </source>
</evidence>
<name>A0A6C0HRP0_9ZZZZ</name>
<dbReference type="SUPFAM" id="SSF49899">
    <property type="entry name" value="Concanavalin A-like lectins/glucanases"/>
    <property type="match status" value="1"/>
</dbReference>
<keyword evidence="1" id="KW-1133">Transmembrane helix</keyword>
<evidence type="ECO:0000256" key="1">
    <source>
        <dbReference type="SAM" id="Phobius"/>
    </source>
</evidence>
<proteinExistence type="predicted"/>
<dbReference type="Pfam" id="PF13385">
    <property type="entry name" value="Laminin_G_3"/>
    <property type="match status" value="1"/>
</dbReference>
<keyword evidence="1" id="KW-0812">Transmembrane</keyword>
<dbReference type="InterPro" id="IPR013320">
    <property type="entry name" value="ConA-like_dom_sf"/>
</dbReference>
<reference evidence="2" key="1">
    <citation type="journal article" date="2020" name="Nature">
        <title>Giant virus diversity and host interactions through global metagenomics.</title>
        <authorList>
            <person name="Schulz F."/>
            <person name="Roux S."/>
            <person name="Paez-Espino D."/>
            <person name="Jungbluth S."/>
            <person name="Walsh D.A."/>
            <person name="Denef V.J."/>
            <person name="McMahon K.D."/>
            <person name="Konstantinidis K.T."/>
            <person name="Eloe-Fadrosh E.A."/>
            <person name="Kyrpides N.C."/>
            <person name="Woyke T."/>
        </authorList>
    </citation>
    <scope>NUCLEOTIDE SEQUENCE</scope>
    <source>
        <strain evidence="2">GVMAG-M-3300023184-167</strain>
    </source>
</reference>
<organism evidence="2">
    <name type="scientific">viral metagenome</name>
    <dbReference type="NCBI Taxonomy" id="1070528"/>
    <lineage>
        <taxon>unclassified sequences</taxon>
        <taxon>metagenomes</taxon>
        <taxon>organismal metagenomes</taxon>
    </lineage>
</organism>
<dbReference type="EMBL" id="MN740006">
    <property type="protein sequence ID" value="QHT83179.1"/>
    <property type="molecule type" value="Genomic_DNA"/>
</dbReference>
<sequence>MDFSSLSSSDNILSIVIFLIFMIIVFIIFVRISTALLSYIFSLNGHVKLISGVYSGDKQLIIAQDPSIDGAITVQRSDDKKGGIEFTWSVWLFIDKIESKIYQNVFVKGTNDAANGLSSVNCPGLYITDTGDLCLVINTYTVVNELIYIPDIPLGNWVQVVITCEDKTINVYINGVLLKSKLLIGTIKQNYGNVNVALNGGFSGVLSDLFYWNKTLSVLEIQNLFASGPNTRSSNNVTDYKNKPKSNYLSLDYYI</sequence>
<dbReference type="AlphaFoldDB" id="A0A6C0HRP0"/>
<feature type="transmembrane region" description="Helical" evidence="1">
    <location>
        <begin position="12"/>
        <end position="41"/>
    </location>
</feature>
<accession>A0A6C0HRP0</accession>
<protein>
    <recommendedName>
        <fullName evidence="3">LamG-like jellyroll fold domain-containing protein</fullName>
    </recommendedName>
</protein>
<evidence type="ECO:0000313" key="2">
    <source>
        <dbReference type="EMBL" id="QHT83179.1"/>
    </source>
</evidence>
<keyword evidence="1" id="KW-0472">Membrane</keyword>